<evidence type="ECO:0000313" key="2">
    <source>
        <dbReference type="Proteomes" id="UP001150603"/>
    </source>
</evidence>
<dbReference type="Proteomes" id="UP001150603">
    <property type="component" value="Unassembled WGS sequence"/>
</dbReference>
<keyword evidence="2" id="KW-1185">Reference proteome</keyword>
<protein>
    <submittedName>
        <fullName evidence="1">Uncharacterized protein</fullName>
    </submittedName>
</protein>
<comment type="caution">
    <text evidence="1">The sequence shown here is derived from an EMBL/GenBank/DDBJ whole genome shotgun (WGS) entry which is preliminary data.</text>
</comment>
<accession>A0ACC1JBH0</accession>
<name>A0ACC1JBH0_9FUNG</name>
<evidence type="ECO:0000313" key="1">
    <source>
        <dbReference type="EMBL" id="KAJ1945175.1"/>
    </source>
</evidence>
<sequence>MEDSRDMTKRFKSIAPLSAGPRPAKRRVVSASDLMPTTKRAHFIKNKDLYQGHSADVILAKSLIDPDQKCSITTIKAYVTHVCAWFRYCRTLPEPNYKLVNEEKLSGFLKWATETPRLPSKRSARRDTDRTQNSSAGGSMSYQSARRYVEGGILALWRRFRKPDEENPLHALSYLSTKYAIREASQQSKVPRAQQERQHVAFAVTGEQEMSIVRRYFAMDPQVGMQAWAHYALGAATWIPGNHRLHLRLSSLSINNRPHEQLDSIPLLEFKASPESVQHVGRFAEIGVARHTNPLLCPWYAISVLIFMQWQAQPAASANASLADLGTWLGQALFQSYDQANGLFQSDEDRVQAIAHSISHANMSAYQASNINYTPDMHVVRARDKIMGEPLGMSATQVVRLAKWRIHHRREGVSRAQAFLDLALVISGQSPPQASNPDTYKPLARTKVPVPDQLVYGVFPWLQKFSSNLEARTRAMTMPDRPGPAGARQLAKGAGKTEKLASLQVMREFARVLIQDTAALLIDPQWSELIQTHPLFSAPVFHSPVFVQFCNYASHLIAPSQSSTGSIPRPLLQQQQLMSQPMQDSSLEEFPSMPTDLQALSAEPLLDMLPPTVPQPTPYQPRVSAATMPSLSDLVATPRPDIMSMSGVLSAEPLLDFLPSTVPQQTTYQPRVSAATMPSLSNLVTTPRPDIMSMNGVLSGYCTPQEPSSITPAPSLPFFTPGSNHTSMQNASCPGYYAPSIDQLLMSDPSSAKTLNQDILNLVGYLASPDDNASCGMAQSHDMASMNKSTSLYTLHTPSGPVSPLPPAQQQQQQQQQSYLANIQSALTGLVGMSTQPSA</sequence>
<feature type="non-terminal residue" evidence="1">
    <location>
        <position position="839"/>
    </location>
</feature>
<organism evidence="1 2">
    <name type="scientific">Linderina macrospora</name>
    <dbReference type="NCBI Taxonomy" id="4868"/>
    <lineage>
        <taxon>Eukaryota</taxon>
        <taxon>Fungi</taxon>
        <taxon>Fungi incertae sedis</taxon>
        <taxon>Zoopagomycota</taxon>
        <taxon>Kickxellomycotina</taxon>
        <taxon>Kickxellomycetes</taxon>
        <taxon>Kickxellales</taxon>
        <taxon>Kickxellaceae</taxon>
        <taxon>Linderina</taxon>
    </lineage>
</organism>
<proteinExistence type="predicted"/>
<gene>
    <name evidence="1" type="ORF">FBU59_002386</name>
</gene>
<reference evidence="1" key="1">
    <citation type="submission" date="2022-07" db="EMBL/GenBank/DDBJ databases">
        <title>Phylogenomic reconstructions and comparative analyses of Kickxellomycotina fungi.</title>
        <authorList>
            <person name="Reynolds N.K."/>
            <person name="Stajich J.E."/>
            <person name="Barry K."/>
            <person name="Grigoriev I.V."/>
            <person name="Crous P."/>
            <person name="Smith M.E."/>
        </authorList>
    </citation>
    <scope>NUCLEOTIDE SEQUENCE</scope>
    <source>
        <strain evidence="1">NRRL 5244</strain>
    </source>
</reference>
<dbReference type="EMBL" id="JANBPW010001294">
    <property type="protein sequence ID" value="KAJ1945175.1"/>
    <property type="molecule type" value="Genomic_DNA"/>
</dbReference>